<keyword evidence="2" id="KW-1185">Reference proteome</keyword>
<evidence type="ECO:0000313" key="1">
    <source>
        <dbReference type="EMBL" id="OAQ20416.1"/>
    </source>
</evidence>
<name>A0A179D2Z5_9BACT</name>
<reference evidence="1 2" key="1">
    <citation type="submission" date="2016-04" db="EMBL/GenBank/DDBJ databases">
        <title>Genome analysis of Thermosulfurimonas dismutans, the first thermophilic sulfur-disproportionating bacterium of the phylum Thermodesulfobacteria.</title>
        <authorList>
            <person name="Mardanov A.V."/>
            <person name="Beletsky A.V."/>
            <person name="Kadnikov V.V."/>
            <person name="Slobodkin A.I."/>
            <person name="Ravin N.V."/>
        </authorList>
    </citation>
    <scope>NUCLEOTIDE SEQUENCE [LARGE SCALE GENOMIC DNA]</scope>
    <source>
        <strain evidence="1 2">S95</strain>
    </source>
</reference>
<sequence length="172" mass="20217">MSVKTAEDLFQESLTATLSLFKRIKPKLERNEDFKALLAELMKGLEESERAYRETGAYLVCRECARLSRHTCCGHDMELEVSRELLIVNLFLKANLPQKRSFPEACFFLGPQGCTLLARPILCRNFFCPWFKERLPIEKLKYIQIRQEKEIISLFKLINHLKTLLFRVDHSY</sequence>
<dbReference type="OrthoDB" id="9800594at2"/>
<dbReference type="RefSeq" id="WP_153303804.1">
    <property type="nucleotide sequence ID" value="NZ_LWLG01000011.1"/>
</dbReference>
<accession>A0A179D2Z5</accession>
<dbReference type="EMBL" id="LWLG01000011">
    <property type="protein sequence ID" value="OAQ20416.1"/>
    <property type="molecule type" value="Genomic_DNA"/>
</dbReference>
<dbReference type="STRING" id="999894.TDIS_1460"/>
<comment type="caution">
    <text evidence="1">The sequence shown here is derived from an EMBL/GenBank/DDBJ whole genome shotgun (WGS) entry which is preliminary data.</text>
</comment>
<evidence type="ECO:0000313" key="2">
    <source>
        <dbReference type="Proteomes" id="UP000078390"/>
    </source>
</evidence>
<gene>
    <name evidence="1" type="ORF">TDIS_1460</name>
</gene>
<dbReference type="Proteomes" id="UP000078390">
    <property type="component" value="Unassembled WGS sequence"/>
</dbReference>
<dbReference type="AlphaFoldDB" id="A0A179D2Z5"/>
<protein>
    <submittedName>
        <fullName evidence="1">Uncharacterized protein</fullName>
    </submittedName>
</protein>
<proteinExistence type="predicted"/>
<organism evidence="1 2">
    <name type="scientific">Thermosulfurimonas dismutans</name>
    <dbReference type="NCBI Taxonomy" id="999894"/>
    <lineage>
        <taxon>Bacteria</taxon>
        <taxon>Pseudomonadati</taxon>
        <taxon>Thermodesulfobacteriota</taxon>
        <taxon>Thermodesulfobacteria</taxon>
        <taxon>Thermodesulfobacteriales</taxon>
        <taxon>Thermodesulfobacteriaceae</taxon>
        <taxon>Thermosulfurimonas</taxon>
    </lineage>
</organism>